<gene>
    <name evidence="2" type="ORF">GA0070620_4588</name>
</gene>
<dbReference type="RefSeq" id="WP_091594032.1">
    <property type="nucleotide sequence ID" value="NZ_JBHRWG010000004.1"/>
</dbReference>
<sequence>MTLERPIPPDPYELLPTVPSFTLTSDDVQNGEPMDVRHAHGSVGGENISPQLTWSDFPAETRSFTVTCYDPDAPTGSGFWHWVLVNVPAGVTQLPTGAGGGAGADLGGAFSVRNDYGEQSYGGAAPPAGDRPHRYVFAVHALDVDRLDVTPDASPAYVGFNLTFHTLARAVIRPTYQIKE</sequence>
<dbReference type="InterPro" id="IPR005247">
    <property type="entry name" value="YbhB_YbcL/LppC-like"/>
</dbReference>
<dbReference type="SUPFAM" id="SSF49777">
    <property type="entry name" value="PEBP-like"/>
    <property type="match status" value="1"/>
</dbReference>
<dbReference type="EMBL" id="LT598496">
    <property type="protein sequence ID" value="SBV29028.1"/>
    <property type="molecule type" value="Genomic_DNA"/>
</dbReference>
<evidence type="ECO:0000313" key="2">
    <source>
        <dbReference type="EMBL" id="SBV29028.1"/>
    </source>
</evidence>
<name>A0A1C3N8Y1_9ACTN</name>
<proteinExistence type="inferred from homology"/>
<evidence type="ECO:0000313" key="3">
    <source>
        <dbReference type="Proteomes" id="UP000199393"/>
    </source>
</evidence>
<dbReference type="PATRIC" id="fig|307121.4.peg.4689"/>
<dbReference type="STRING" id="307121.GA0070620_4588"/>
<dbReference type="CDD" id="cd00865">
    <property type="entry name" value="PEBP_bact_arch"/>
    <property type="match status" value="1"/>
</dbReference>
<dbReference type="Pfam" id="PF01161">
    <property type="entry name" value="PBP"/>
    <property type="match status" value="1"/>
</dbReference>
<dbReference type="PANTHER" id="PTHR30289:SF1">
    <property type="entry name" value="PEBP (PHOSPHATIDYLETHANOLAMINE-BINDING PROTEIN) FAMILY PROTEIN"/>
    <property type="match status" value="1"/>
</dbReference>
<dbReference type="Gene3D" id="3.90.280.10">
    <property type="entry name" value="PEBP-like"/>
    <property type="match status" value="1"/>
</dbReference>
<evidence type="ECO:0000256" key="1">
    <source>
        <dbReference type="ARBA" id="ARBA00007120"/>
    </source>
</evidence>
<dbReference type="AlphaFoldDB" id="A0A1C3N8Y1"/>
<dbReference type="InterPro" id="IPR036610">
    <property type="entry name" value="PEBP-like_sf"/>
</dbReference>
<comment type="similarity">
    <text evidence="1">Belongs to the UPF0098 family.</text>
</comment>
<dbReference type="Proteomes" id="UP000199393">
    <property type="component" value="Chromosome I"/>
</dbReference>
<dbReference type="PANTHER" id="PTHR30289">
    <property type="entry name" value="UNCHARACTERIZED PROTEIN YBCL-RELATED"/>
    <property type="match status" value="1"/>
</dbReference>
<dbReference type="NCBIfam" id="TIGR00481">
    <property type="entry name" value="YbhB/YbcL family Raf kinase inhibitor-like protein"/>
    <property type="match status" value="1"/>
</dbReference>
<keyword evidence="3" id="KW-1185">Reference proteome</keyword>
<dbReference type="OrthoDB" id="9797506at2"/>
<accession>A0A1C3N8Y1</accession>
<reference evidence="3" key="1">
    <citation type="submission" date="2016-06" db="EMBL/GenBank/DDBJ databases">
        <authorList>
            <person name="Varghese N."/>
            <person name="Submissions Spin"/>
        </authorList>
    </citation>
    <scope>NUCLEOTIDE SEQUENCE [LARGE SCALE GENOMIC DNA]</scope>
    <source>
        <strain evidence="3">DSM 45344</strain>
    </source>
</reference>
<dbReference type="InterPro" id="IPR008914">
    <property type="entry name" value="PEBP"/>
</dbReference>
<organism evidence="2 3">
    <name type="scientific">Micromonospora krabiensis</name>
    <dbReference type="NCBI Taxonomy" id="307121"/>
    <lineage>
        <taxon>Bacteria</taxon>
        <taxon>Bacillati</taxon>
        <taxon>Actinomycetota</taxon>
        <taxon>Actinomycetes</taxon>
        <taxon>Micromonosporales</taxon>
        <taxon>Micromonosporaceae</taxon>
        <taxon>Micromonospora</taxon>
    </lineage>
</organism>
<protein>
    <submittedName>
        <fullName evidence="2">Phospholipid-binding protein, PBP family</fullName>
    </submittedName>
</protein>